<dbReference type="HAMAP" id="MF_00783">
    <property type="entry name" value="FlbT"/>
    <property type="match status" value="1"/>
</dbReference>
<keyword evidence="5" id="KW-0966">Cell projection</keyword>
<proteinExistence type="inferred from homology"/>
<evidence type="ECO:0000256" key="1">
    <source>
        <dbReference type="ARBA" id="ARBA00022491"/>
    </source>
</evidence>
<comment type="function">
    <text evidence="4">Has a post-transcriptional repressor function in flagellum biogenesis. Associates with the 5'-UTR of fljK mRNA and promotes its degradation.</text>
</comment>
<keyword evidence="2 4" id="KW-1005">Bacterial flagellum biogenesis</keyword>
<dbReference type="GO" id="GO:0006402">
    <property type="term" value="P:mRNA catabolic process"/>
    <property type="evidence" value="ECO:0007669"/>
    <property type="project" value="InterPro"/>
</dbReference>
<comment type="caution">
    <text evidence="5">The sequence shown here is derived from an EMBL/GenBank/DDBJ whole genome shotgun (WGS) entry which is preliminary data.</text>
</comment>
<dbReference type="GO" id="GO:1902209">
    <property type="term" value="P:negative regulation of bacterial-type flagellum assembly"/>
    <property type="evidence" value="ECO:0007669"/>
    <property type="project" value="UniProtKB-UniRule"/>
</dbReference>
<dbReference type="GO" id="GO:0044781">
    <property type="term" value="P:bacterial-type flagellum organization"/>
    <property type="evidence" value="ECO:0007669"/>
    <property type="project" value="UniProtKB-KW"/>
</dbReference>
<keyword evidence="1 4" id="KW-0678">Repressor</keyword>
<evidence type="ECO:0000256" key="4">
    <source>
        <dbReference type="HAMAP-Rule" id="MF_00783"/>
    </source>
</evidence>
<dbReference type="AlphaFoldDB" id="A0A231V2T1"/>
<dbReference type="Proteomes" id="UP000215405">
    <property type="component" value="Unassembled WGS sequence"/>
</dbReference>
<dbReference type="GO" id="GO:0048027">
    <property type="term" value="F:mRNA 5'-UTR binding"/>
    <property type="evidence" value="ECO:0007669"/>
    <property type="project" value="UniProtKB-UniRule"/>
</dbReference>
<evidence type="ECO:0000313" key="6">
    <source>
        <dbReference type="Proteomes" id="UP000215405"/>
    </source>
</evidence>
<comment type="similarity">
    <text evidence="4">Belongs to the FlbT family.</text>
</comment>
<dbReference type="OrthoDB" id="7932924at2"/>
<evidence type="ECO:0000256" key="2">
    <source>
        <dbReference type="ARBA" id="ARBA00022795"/>
    </source>
</evidence>
<reference evidence="6" key="1">
    <citation type="journal article" date="2017" name="Int. J. Syst. Evol. Microbiol.">
        <title>Notoacmeibacter marinus gen. nov., sp. nov., isolated from the gut of a limpet and proposal of Notoacmeibacteraceae fam. nov. in the order Rhizobiales of the class Alphaproteobacteria.</title>
        <authorList>
            <person name="Huang Z."/>
            <person name="Guo F."/>
            <person name="Lai Q."/>
        </authorList>
    </citation>
    <scope>NUCLEOTIDE SEQUENCE [LARGE SCALE GENOMIC DNA]</scope>
    <source>
        <strain evidence="6">XMTR2A4</strain>
    </source>
</reference>
<gene>
    <name evidence="4" type="primary">flbT</name>
    <name evidence="5" type="ORF">B7H23_06000</name>
</gene>
<protein>
    <recommendedName>
        <fullName evidence="4">Probable flagellum biosynthesis repressor protein FlbT</fullName>
    </recommendedName>
</protein>
<keyword evidence="5" id="KW-0282">Flagellum</keyword>
<sequence>MNGFKISLKANEKIYINGAIIRFDRKTSMEILNDVDFLLENHILQAEDATTPLKQLYFVVQLMLMTPSDIDASMTVYRQLLPSLLSAFENEKVVSDLKVIDQQVHEKRYFEAMRGIRQLFPIETAILDPMSRIKAELTKDPVPPLQRAVG</sequence>
<dbReference type="EMBL" id="NBYO01000001">
    <property type="protein sequence ID" value="OXT02447.1"/>
    <property type="molecule type" value="Genomic_DNA"/>
</dbReference>
<dbReference type="RefSeq" id="WP_094076402.1">
    <property type="nucleotide sequence ID" value="NZ_NBYO01000001.1"/>
</dbReference>
<dbReference type="NCBIfam" id="NF001995">
    <property type="entry name" value="PRK00794.1-1"/>
    <property type="match status" value="1"/>
</dbReference>
<dbReference type="Pfam" id="PF07378">
    <property type="entry name" value="FlbT"/>
    <property type="match status" value="1"/>
</dbReference>
<dbReference type="InterPro" id="IPR009967">
    <property type="entry name" value="Flagellum_FlbT"/>
</dbReference>
<evidence type="ECO:0000313" key="5">
    <source>
        <dbReference type="EMBL" id="OXT02447.1"/>
    </source>
</evidence>
<keyword evidence="3 4" id="KW-0694">RNA-binding</keyword>
<evidence type="ECO:0000256" key="3">
    <source>
        <dbReference type="ARBA" id="ARBA00022884"/>
    </source>
</evidence>
<keyword evidence="6" id="KW-1185">Reference proteome</keyword>
<dbReference type="PIRSF" id="PIRSF009533">
    <property type="entry name" value="FlbT"/>
    <property type="match status" value="1"/>
</dbReference>
<keyword evidence="5" id="KW-0969">Cilium</keyword>
<name>A0A231V2T1_9HYPH</name>
<organism evidence="5 6">
    <name type="scientific">Notoacmeibacter marinus</name>
    <dbReference type="NCBI Taxonomy" id="1876515"/>
    <lineage>
        <taxon>Bacteria</taxon>
        <taxon>Pseudomonadati</taxon>
        <taxon>Pseudomonadota</taxon>
        <taxon>Alphaproteobacteria</taxon>
        <taxon>Hyphomicrobiales</taxon>
        <taxon>Notoacmeibacteraceae</taxon>
        <taxon>Notoacmeibacter</taxon>
    </lineage>
</organism>
<accession>A0A231V2T1</accession>